<accession>A0A3N0XFJ4</accession>
<organism evidence="2 3">
    <name type="scientific">Anabarilius grahami</name>
    <name type="common">Kanglang fish</name>
    <name type="synonym">Barilius grahami</name>
    <dbReference type="NCBI Taxonomy" id="495550"/>
    <lineage>
        <taxon>Eukaryota</taxon>
        <taxon>Metazoa</taxon>
        <taxon>Chordata</taxon>
        <taxon>Craniata</taxon>
        <taxon>Vertebrata</taxon>
        <taxon>Euteleostomi</taxon>
        <taxon>Actinopterygii</taxon>
        <taxon>Neopterygii</taxon>
        <taxon>Teleostei</taxon>
        <taxon>Ostariophysi</taxon>
        <taxon>Cypriniformes</taxon>
        <taxon>Xenocyprididae</taxon>
        <taxon>Xenocypridinae</taxon>
        <taxon>Xenocypridinae incertae sedis</taxon>
        <taxon>Anabarilius</taxon>
    </lineage>
</organism>
<feature type="compositionally biased region" description="Basic and acidic residues" evidence="1">
    <location>
        <begin position="74"/>
        <end position="100"/>
    </location>
</feature>
<sequence length="110" mass="12054">MAGRGGSAQELNNNFQQSSQEARGPDCGCSILQPSPPPQPWAPPSALACDENDLSTVKADKDCSPDVSGENGEEAAKRECRRKRECEEERQRECKKHLPEEFTANPRGVL</sequence>
<evidence type="ECO:0000313" key="3">
    <source>
        <dbReference type="Proteomes" id="UP000281406"/>
    </source>
</evidence>
<dbReference type="OrthoDB" id="10568344at2759"/>
<evidence type="ECO:0000256" key="1">
    <source>
        <dbReference type="SAM" id="MobiDB-lite"/>
    </source>
</evidence>
<feature type="region of interest" description="Disordered" evidence="1">
    <location>
        <begin position="1"/>
        <end position="48"/>
    </location>
</feature>
<feature type="compositionally biased region" description="Polar residues" evidence="1">
    <location>
        <begin position="9"/>
        <end position="21"/>
    </location>
</feature>
<keyword evidence="3" id="KW-1185">Reference proteome</keyword>
<proteinExistence type="predicted"/>
<dbReference type="AlphaFoldDB" id="A0A3N0XFJ4"/>
<evidence type="ECO:0000313" key="2">
    <source>
        <dbReference type="EMBL" id="ROI16157.1"/>
    </source>
</evidence>
<dbReference type="Proteomes" id="UP000281406">
    <property type="component" value="Unassembled WGS sequence"/>
</dbReference>
<gene>
    <name evidence="2" type="ORF">DPX16_12275</name>
</gene>
<name>A0A3N0XFJ4_ANAGA</name>
<protein>
    <submittedName>
        <fullName evidence="2">Uncharacterized protein</fullName>
    </submittedName>
</protein>
<dbReference type="EMBL" id="RJVU01075544">
    <property type="protein sequence ID" value="ROI16157.1"/>
    <property type="molecule type" value="Genomic_DNA"/>
</dbReference>
<reference evidence="2 3" key="1">
    <citation type="submission" date="2018-10" db="EMBL/GenBank/DDBJ databases">
        <title>Genome assembly for a Yunnan-Guizhou Plateau 3E fish, Anabarilius grahami (Regan), and its evolutionary and genetic applications.</title>
        <authorList>
            <person name="Jiang W."/>
        </authorList>
    </citation>
    <scope>NUCLEOTIDE SEQUENCE [LARGE SCALE GENOMIC DNA]</scope>
    <source>
        <strain evidence="2">AG-KIZ</strain>
        <tissue evidence="2">Muscle</tissue>
    </source>
</reference>
<comment type="caution">
    <text evidence="2">The sequence shown here is derived from an EMBL/GenBank/DDBJ whole genome shotgun (WGS) entry which is preliminary data.</text>
</comment>
<feature type="compositionally biased region" description="Pro residues" evidence="1">
    <location>
        <begin position="34"/>
        <end position="43"/>
    </location>
</feature>
<feature type="region of interest" description="Disordered" evidence="1">
    <location>
        <begin position="60"/>
        <end position="110"/>
    </location>
</feature>